<organism evidence="1 2">
    <name type="scientific">Vitis vinifera</name>
    <name type="common">Grape</name>
    <dbReference type="NCBI Taxonomy" id="29760"/>
    <lineage>
        <taxon>Eukaryota</taxon>
        <taxon>Viridiplantae</taxon>
        <taxon>Streptophyta</taxon>
        <taxon>Embryophyta</taxon>
        <taxon>Tracheophyta</taxon>
        <taxon>Spermatophyta</taxon>
        <taxon>Magnoliopsida</taxon>
        <taxon>eudicotyledons</taxon>
        <taxon>Gunneridae</taxon>
        <taxon>Pentapetalae</taxon>
        <taxon>rosids</taxon>
        <taxon>Vitales</taxon>
        <taxon>Vitaceae</taxon>
        <taxon>Viteae</taxon>
        <taxon>Vitis</taxon>
    </lineage>
</organism>
<protein>
    <submittedName>
        <fullName evidence="1">Uncharacterized protein</fullName>
    </submittedName>
</protein>
<reference evidence="1 2" key="1">
    <citation type="journal article" date="2018" name="PLoS Genet.">
        <title>Population sequencing reveals clonal diversity and ancestral inbreeding in the grapevine cultivar Chardonnay.</title>
        <authorList>
            <person name="Roach M.J."/>
            <person name="Johnson D.L."/>
            <person name="Bohlmann J."/>
            <person name="van Vuuren H.J."/>
            <person name="Jones S.J."/>
            <person name="Pretorius I.S."/>
            <person name="Schmidt S.A."/>
            <person name="Borneman A.R."/>
        </authorList>
    </citation>
    <scope>NUCLEOTIDE SEQUENCE [LARGE SCALE GENOMIC DNA]</scope>
    <source>
        <strain evidence="2">cv. Chardonnay</strain>
        <tissue evidence="1">Leaf</tissue>
    </source>
</reference>
<comment type="caution">
    <text evidence="1">The sequence shown here is derived from an EMBL/GenBank/DDBJ whole genome shotgun (WGS) entry which is preliminary data.</text>
</comment>
<evidence type="ECO:0000313" key="1">
    <source>
        <dbReference type="EMBL" id="RVX11158.1"/>
    </source>
</evidence>
<evidence type="ECO:0000313" key="2">
    <source>
        <dbReference type="Proteomes" id="UP000288805"/>
    </source>
</evidence>
<name>A0A438JQA0_VITVI</name>
<dbReference type="Proteomes" id="UP000288805">
    <property type="component" value="Unassembled WGS sequence"/>
</dbReference>
<dbReference type="EMBL" id="QGNW01000032">
    <property type="protein sequence ID" value="RVX11158.1"/>
    <property type="molecule type" value="Genomic_DNA"/>
</dbReference>
<gene>
    <name evidence="1" type="ORF">CK203_013354</name>
</gene>
<sequence>MLSHTVIAFTVFNQSPNSPVSTSLEAQYVVNQPPPAWRHGQGSNIYLYICTTSTASNVILLGRAFNQDIQKMSASASLQLRLGATQLKNWDVHRVSGDGFTALIRSISQKQKDREPFYILDLGAVVRLMDMWKQALPNVEQ</sequence>
<dbReference type="AlphaFoldDB" id="A0A438JQA0"/>
<proteinExistence type="predicted"/>
<accession>A0A438JQA0</accession>